<dbReference type="AlphaFoldDB" id="A0A7J6I6Z5"/>
<accession>A0A7J6I6Z5</accession>
<sequence length="151" mass="16559">METTEHKGGEEDKQATSTNDVGWSGMLVNQYRKIKENAETYPYVWGSYIVRVMNCSNSANFTKYVSFAREKMCRCWGGRSCVVVGGGRSCVASVVGEDVVGNLGRRWPSLSASREEDVVVSVIVKLLCSESPSSLSAQWAGLAASMRAEMR</sequence>
<dbReference type="Proteomes" id="UP000583929">
    <property type="component" value="Unassembled WGS sequence"/>
</dbReference>
<proteinExistence type="predicted"/>
<dbReference type="PANTHER" id="PTHR36794:SF1">
    <property type="entry name" value="TRANSMEMBRANE PROTEIN"/>
    <property type="match status" value="1"/>
</dbReference>
<dbReference type="PANTHER" id="PTHR36794">
    <property type="entry name" value="TRANSMEMBRANE PROTEIN"/>
    <property type="match status" value="1"/>
</dbReference>
<dbReference type="EMBL" id="JAATIQ010000006">
    <property type="protein sequence ID" value="KAF4402788.1"/>
    <property type="molecule type" value="Genomic_DNA"/>
</dbReference>
<protein>
    <submittedName>
        <fullName evidence="1">Uncharacterized protein</fullName>
    </submittedName>
</protein>
<name>A0A7J6I6Z5_CANSA</name>
<evidence type="ECO:0000313" key="1">
    <source>
        <dbReference type="EMBL" id="KAF4402788.1"/>
    </source>
</evidence>
<evidence type="ECO:0000313" key="2">
    <source>
        <dbReference type="Proteomes" id="UP000583929"/>
    </source>
</evidence>
<keyword evidence="2" id="KW-1185">Reference proteome</keyword>
<reference evidence="1 2" key="1">
    <citation type="journal article" date="2020" name="bioRxiv">
        <title>Sequence and annotation of 42 cannabis genomes reveals extensive copy number variation in cannabinoid synthesis and pathogen resistance genes.</title>
        <authorList>
            <person name="Mckernan K.J."/>
            <person name="Helbert Y."/>
            <person name="Kane L.T."/>
            <person name="Ebling H."/>
            <person name="Zhang L."/>
            <person name="Liu B."/>
            <person name="Eaton Z."/>
            <person name="Mclaughlin S."/>
            <person name="Kingan S."/>
            <person name="Baybayan P."/>
            <person name="Concepcion G."/>
            <person name="Jordan M."/>
            <person name="Riva A."/>
            <person name="Barbazuk W."/>
            <person name="Harkins T."/>
        </authorList>
    </citation>
    <scope>NUCLEOTIDE SEQUENCE [LARGE SCALE GENOMIC DNA]</scope>
    <source>
        <strain evidence="2">cv. Jamaican Lion 4</strain>
        <tissue evidence="1">Leaf</tissue>
    </source>
</reference>
<comment type="caution">
    <text evidence="1">The sequence shown here is derived from an EMBL/GenBank/DDBJ whole genome shotgun (WGS) entry which is preliminary data.</text>
</comment>
<organism evidence="1 2">
    <name type="scientific">Cannabis sativa</name>
    <name type="common">Hemp</name>
    <name type="synonym">Marijuana</name>
    <dbReference type="NCBI Taxonomy" id="3483"/>
    <lineage>
        <taxon>Eukaryota</taxon>
        <taxon>Viridiplantae</taxon>
        <taxon>Streptophyta</taxon>
        <taxon>Embryophyta</taxon>
        <taxon>Tracheophyta</taxon>
        <taxon>Spermatophyta</taxon>
        <taxon>Magnoliopsida</taxon>
        <taxon>eudicotyledons</taxon>
        <taxon>Gunneridae</taxon>
        <taxon>Pentapetalae</taxon>
        <taxon>rosids</taxon>
        <taxon>fabids</taxon>
        <taxon>Rosales</taxon>
        <taxon>Cannabaceae</taxon>
        <taxon>Cannabis</taxon>
    </lineage>
</organism>
<gene>
    <name evidence="1" type="ORF">G4B88_010240</name>
</gene>